<dbReference type="AlphaFoldDB" id="A0A2D2DUP3"/>
<comment type="subcellular location">
    <subcellularLocation>
        <location evidence="1">Secreted</location>
    </subcellularLocation>
</comment>
<accession>A0A2D2DUP3</accession>
<evidence type="ECO:0000313" key="5">
    <source>
        <dbReference type="Proteomes" id="UP000229897"/>
    </source>
</evidence>
<evidence type="ECO:0000256" key="2">
    <source>
        <dbReference type="ARBA" id="ARBA00022729"/>
    </source>
</evidence>
<keyword evidence="2" id="KW-0732">Signal</keyword>
<dbReference type="GO" id="GO:0005576">
    <property type="term" value="C:extracellular region"/>
    <property type="evidence" value="ECO:0007669"/>
    <property type="project" value="UniProtKB-SubCell"/>
</dbReference>
<feature type="domain" description="NodB homology" evidence="3">
    <location>
        <begin position="75"/>
        <end position="318"/>
    </location>
</feature>
<evidence type="ECO:0000259" key="3">
    <source>
        <dbReference type="PROSITE" id="PS51677"/>
    </source>
</evidence>
<dbReference type="GO" id="GO:0005975">
    <property type="term" value="P:carbohydrate metabolic process"/>
    <property type="evidence" value="ECO:0007669"/>
    <property type="project" value="InterPro"/>
</dbReference>
<dbReference type="Proteomes" id="UP000229897">
    <property type="component" value="Chromosome"/>
</dbReference>
<dbReference type="Pfam" id="PF01522">
    <property type="entry name" value="Polysacc_deac_1"/>
    <property type="match status" value="2"/>
</dbReference>
<dbReference type="InterPro" id="IPR002509">
    <property type="entry name" value="NODB_dom"/>
</dbReference>
<proteinExistence type="predicted"/>
<dbReference type="SUPFAM" id="SSF88713">
    <property type="entry name" value="Glycoside hydrolase/deacetylase"/>
    <property type="match status" value="1"/>
</dbReference>
<gene>
    <name evidence="4" type="ORF">CR152_02910</name>
</gene>
<dbReference type="GO" id="GO:0016810">
    <property type="term" value="F:hydrolase activity, acting on carbon-nitrogen (but not peptide) bonds"/>
    <property type="evidence" value="ECO:0007669"/>
    <property type="project" value="InterPro"/>
</dbReference>
<dbReference type="PANTHER" id="PTHR34216">
    <property type="match status" value="1"/>
</dbReference>
<dbReference type="InterPro" id="IPR011330">
    <property type="entry name" value="Glyco_hydro/deAcase_b/a-brl"/>
</dbReference>
<keyword evidence="5" id="KW-1185">Reference proteome</keyword>
<dbReference type="PANTHER" id="PTHR34216:SF3">
    <property type="entry name" value="POLY-BETA-1,6-N-ACETYL-D-GLUCOSAMINE N-DEACETYLASE"/>
    <property type="match status" value="1"/>
</dbReference>
<evidence type="ECO:0000256" key="1">
    <source>
        <dbReference type="ARBA" id="ARBA00004613"/>
    </source>
</evidence>
<organism evidence="4 5">
    <name type="scientific">Massilia violaceinigra</name>
    <dbReference type="NCBI Taxonomy" id="2045208"/>
    <lineage>
        <taxon>Bacteria</taxon>
        <taxon>Pseudomonadati</taxon>
        <taxon>Pseudomonadota</taxon>
        <taxon>Betaproteobacteria</taxon>
        <taxon>Burkholderiales</taxon>
        <taxon>Oxalobacteraceae</taxon>
        <taxon>Telluria group</taxon>
        <taxon>Massilia</taxon>
    </lineage>
</organism>
<dbReference type="PROSITE" id="PS51677">
    <property type="entry name" value="NODB"/>
    <property type="match status" value="1"/>
</dbReference>
<sequence length="318" mass="34855">MASHAMRHLGFLGSARQRLSILIFHRVLPQQDAIFPDEVDARRFDAQLTQLKQCFNIISLAEGVRGLKAGKLPPRAACITFDDGYADNAGIALPILQRHGVHATFFIASGFLNGGRMWNDTVIELIRRAPERIDLRAAGQGEFVLDTVASRQAAISTLLNALKYLPLDERLRQVAALCALVPVALPDDLMMTSDQVRVLHRAGMDIGAHTVNHPIVARMDAAGARKEIADGKAALEAIIGAPVRLFAYPNGKPGQDYLAEHVAIVKELGFDAAVSTSWGAARPGGDLFQLPRFTPWDRGQFRFMLRMMQNLRCNGDTV</sequence>
<protein>
    <submittedName>
        <fullName evidence="4">Carbohydrate esterase family protein</fullName>
    </submittedName>
</protein>
<dbReference type="CDD" id="cd10918">
    <property type="entry name" value="CE4_NodB_like_5s_6s"/>
    <property type="match status" value="1"/>
</dbReference>
<reference evidence="4" key="1">
    <citation type="submission" date="2017-10" db="EMBL/GenBank/DDBJ databases">
        <title>Massilia psychrophilum sp. nov., a novel purple-pigmented bacterium isolated from Tianshan glacier, Xinjiang Municipality, China.</title>
        <authorList>
            <person name="Wang H."/>
        </authorList>
    </citation>
    <scope>NUCLEOTIDE SEQUENCE [LARGE SCALE GENOMIC DNA]</scope>
    <source>
        <strain evidence="4">B2</strain>
    </source>
</reference>
<dbReference type="KEGG" id="mass:CR152_02910"/>
<dbReference type="Gene3D" id="3.20.20.370">
    <property type="entry name" value="Glycoside hydrolase/deacetylase"/>
    <property type="match status" value="1"/>
</dbReference>
<dbReference type="InterPro" id="IPR051398">
    <property type="entry name" value="Polysacch_Deacetylase"/>
</dbReference>
<dbReference type="EMBL" id="CP024608">
    <property type="protein sequence ID" value="ATQ78697.1"/>
    <property type="molecule type" value="Genomic_DNA"/>
</dbReference>
<evidence type="ECO:0000313" key="4">
    <source>
        <dbReference type="EMBL" id="ATQ78697.1"/>
    </source>
</evidence>
<name>A0A2D2DUP3_9BURK</name>
<dbReference type="OrthoDB" id="9814639at2"/>